<comment type="caution">
    <text evidence="2">The sequence shown here is derived from an EMBL/GenBank/DDBJ whole genome shotgun (WGS) entry which is preliminary data.</text>
</comment>
<protein>
    <submittedName>
        <fullName evidence="2">Uncharacterized protein</fullName>
    </submittedName>
</protein>
<evidence type="ECO:0000256" key="1">
    <source>
        <dbReference type="SAM" id="MobiDB-lite"/>
    </source>
</evidence>
<evidence type="ECO:0000313" key="3">
    <source>
        <dbReference type="Proteomes" id="UP001190700"/>
    </source>
</evidence>
<sequence length="223" mass="25789">MELAVVAGIYDTKLSSAEKTAIEIRDMPSTKIAGDNETHVSDELTVSCNYADQQDALDGEVTSKEQQVDDAIEKKPEKRKMGSPNRYRRRKILNAMFNSKVFKEVLQQFDIKYVNRLPSKASLRDDEKQGLKQKFLVLKLHEVTVRLAHYEAVNRLFIHCPLLRWKLNHVYVHSFDELKIKKDIELNFYTVEGKEHLISTMKAFLLDAAYDNIASSVGFKKHW</sequence>
<reference evidence="2 3" key="1">
    <citation type="journal article" date="2015" name="Genome Biol. Evol.">
        <title>Comparative Genomics of a Bacterivorous Green Alga Reveals Evolutionary Causalities and Consequences of Phago-Mixotrophic Mode of Nutrition.</title>
        <authorList>
            <person name="Burns J.A."/>
            <person name="Paasch A."/>
            <person name="Narechania A."/>
            <person name="Kim E."/>
        </authorList>
    </citation>
    <scope>NUCLEOTIDE SEQUENCE [LARGE SCALE GENOMIC DNA]</scope>
    <source>
        <strain evidence="2 3">PLY_AMNH</strain>
    </source>
</reference>
<dbReference type="AlphaFoldDB" id="A0AAE0EPD2"/>
<feature type="compositionally biased region" description="Basic and acidic residues" evidence="1">
    <location>
        <begin position="61"/>
        <end position="80"/>
    </location>
</feature>
<gene>
    <name evidence="2" type="ORF">CYMTET_53801</name>
</gene>
<dbReference type="Proteomes" id="UP001190700">
    <property type="component" value="Unassembled WGS sequence"/>
</dbReference>
<name>A0AAE0EPD2_9CHLO</name>
<evidence type="ECO:0000313" key="2">
    <source>
        <dbReference type="EMBL" id="KAK3236033.1"/>
    </source>
</evidence>
<dbReference type="EMBL" id="LGRX02035171">
    <property type="protein sequence ID" value="KAK3236033.1"/>
    <property type="molecule type" value="Genomic_DNA"/>
</dbReference>
<keyword evidence="3" id="KW-1185">Reference proteome</keyword>
<accession>A0AAE0EPD2</accession>
<proteinExistence type="predicted"/>
<organism evidence="2 3">
    <name type="scientific">Cymbomonas tetramitiformis</name>
    <dbReference type="NCBI Taxonomy" id="36881"/>
    <lineage>
        <taxon>Eukaryota</taxon>
        <taxon>Viridiplantae</taxon>
        <taxon>Chlorophyta</taxon>
        <taxon>Pyramimonadophyceae</taxon>
        <taxon>Pyramimonadales</taxon>
        <taxon>Pyramimonadaceae</taxon>
        <taxon>Cymbomonas</taxon>
    </lineage>
</organism>
<feature type="region of interest" description="Disordered" evidence="1">
    <location>
        <begin position="58"/>
        <end position="85"/>
    </location>
</feature>